<keyword evidence="9" id="KW-1185">Reference proteome</keyword>
<proteinExistence type="inferred from homology"/>
<evidence type="ECO:0000313" key="8">
    <source>
        <dbReference type="EMBL" id="RTR32683.1"/>
    </source>
</evidence>
<protein>
    <submittedName>
        <fullName evidence="8">Sigma-70 family RNA polymerase sigma factor</fullName>
    </submittedName>
</protein>
<dbReference type="GO" id="GO:0006352">
    <property type="term" value="P:DNA-templated transcription initiation"/>
    <property type="evidence" value="ECO:0007669"/>
    <property type="project" value="InterPro"/>
</dbReference>
<dbReference type="RefSeq" id="WP_012143523.1">
    <property type="nucleotide sequence ID" value="NZ_RXNV01000003.1"/>
</dbReference>
<keyword evidence="5" id="KW-0804">Transcription</keyword>
<dbReference type="GO" id="GO:0003677">
    <property type="term" value="F:DNA binding"/>
    <property type="evidence" value="ECO:0007669"/>
    <property type="project" value="UniProtKB-KW"/>
</dbReference>
<dbReference type="InterPro" id="IPR014284">
    <property type="entry name" value="RNA_pol_sigma-70_dom"/>
</dbReference>
<dbReference type="InterPro" id="IPR007627">
    <property type="entry name" value="RNA_pol_sigma70_r2"/>
</dbReference>
<dbReference type="Gene3D" id="1.10.1740.10">
    <property type="match status" value="1"/>
</dbReference>
<keyword evidence="4" id="KW-0238">DNA-binding</keyword>
<dbReference type="Gene3D" id="1.10.10.10">
    <property type="entry name" value="Winged helix-like DNA-binding domain superfamily/Winged helix DNA-binding domain"/>
    <property type="match status" value="1"/>
</dbReference>
<keyword evidence="2" id="KW-0805">Transcription regulation</keyword>
<dbReference type="AlphaFoldDB" id="A0A3S0IVZ6"/>
<keyword evidence="3" id="KW-0731">Sigma factor</keyword>
<name>A0A3S0IVZ6_9GAMM</name>
<dbReference type="InterPro" id="IPR013324">
    <property type="entry name" value="RNA_pol_sigma_r3/r4-like"/>
</dbReference>
<accession>A0A3S0IVZ6</accession>
<gene>
    <name evidence="8" type="ORF">EKG39_09910</name>
</gene>
<comment type="caution">
    <text evidence="8">The sequence shown here is derived from an EMBL/GenBank/DDBJ whole genome shotgun (WGS) entry which is preliminary data.</text>
</comment>
<feature type="domain" description="RNA polymerase sigma factor 70 region 4 type 2" evidence="7">
    <location>
        <begin position="119"/>
        <end position="171"/>
    </location>
</feature>
<evidence type="ECO:0000256" key="2">
    <source>
        <dbReference type="ARBA" id="ARBA00023015"/>
    </source>
</evidence>
<reference evidence="8 9" key="1">
    <citation type="submission" date="2018-12" db="EMBL/GenBank/DDBJ databases">
        <authorList>
            <person name="Yu L."/>
        </authorList>
    </citation>
    <scope>NUCLEOTIDE SEQUENCE [LARGE SCALE GENOMIC DNA]</scope>
    <source>
        <strain evidence="8 9">HAW-EB5</strain>
    </source>
</reference>
<dbReference type="SUPFAM" id="SSF88659">
    <property type="entry name" value="Sigma3 and sigma4 domains of RNA polymerase sigma factors"/>
    <property type="match status" value="1"/>
</dbReference>
<dbReference type="NCBIfam" id="TIGR02937">
    <property type="entry name" value="sigma70-ECF"/>
    <property type="match status" value="1"/>
</dbReference>
<feature type="domain" description="RNA polymerase sigma-70 region 2" evidence="6">
    <location>
        <begin position="23"/>
        <end position="86"/>
    </location>
</feature>
<dbReference type="PANTHER" id="PTHR43133">
    <property type="entry name" value="RNA POLYMERASE ECF-TYPE SIGMA FACTO"/>
    <property type="match status" value="1"/>
</dbReference>
<evidence type="ECO:0000256" key="3">
    <source>
        <dbReference type="ARBA" id="ARBA00023082"/>
    </source>
</evidence>
<dbReference type="EMBL" id="RXNV01000003">
    <property type="protein sequence ID" value="RTR32683.1"/>
    <property type="molecule type" value="Genomic_DNA"/>
</dbReference>
<dbReference type="Proteomes" id="UP000282060">
    <property type="component" value="Unassembled WGS sequence"/>
</dbReference>
<dbReference type="InterPro" id="IPR013325">
    <property type="entry name" value="RNA_pol_sigma_r2"/>
</dbReference>
<evidence type="ECO:0000256" key="4">
    <source>
        <dbReference type="ARBA" id="ARBA00023125"/>
    </source>
</evidence>
<dbReference type="Pfam" id="PF04542">
    <property type="entry name" value="Sigma70_r2"/>
    <property type="match status" value="1"/>
</dbReference>
<dbReference type="SUPFAM" id="SSF88946">
    <property type="entry name" value="Sigma2 domain of RNA polymerase sigma factors"/>
    <property type="match status" value="1"/>
</dbReference>
<evidence type="ECO:0000259" key="6">
    <source>
        <dbReference type="Pfam" id="PF04542"/>
    </source>
</evidence>
<dbReference type="Pfam" id="PF08281">
    <property type="entry name" value="Sigma70_r4_2"/>
    <property type="match status" value="1"/>
</dbReference>
<evidence type="ECO:0000256" key="5">
    <source>
        <dbReference type="ARBA" id="ARBA00023163"/>
    </source>
</evidence>
<evidence type="ECO:0000256" key="1">
    <source>
        <dbReference type="ARBA" id="ARBA00010641"/>
    </source>
</evidence>
<dbReference type="GO" id="GO:0016987">
    <property type="term" value="F:sigma factor activity"/>
    <property type="evidence" value="ECO:0007669"/>
    <property type="project" value="UniProtKB-KW"/>
</dbReference>
<dbReference type="PANTHER" id="PTHR43133:SF8">
    <property type="entry name" value="RNA POLYMERASE SIGMA FACTOR HI_1459-RELATED"/>
    <property type="match status" value="1"/>
</dbReference>
<comment type="similarity">
    <text evidence="1">Belongs to the sigma-70 factor family. ECF subfamily.</text>
</comment>
<organism evidence="8 9">
    <name type="scientific">Shewanella atlantica</name>
    <dbReference type="NCBI Taxonomy" id="271099"/>
    <lineage>
        <taxon>Bacteria</taxon>
        <taxon>Pseudomonadati</taxon>
        <taxon>Pseudomonadota</taxon>
        <taxon>Gammaproteobacteria</taxon>
        <taxon>Alteromonadales</taxon>
        <taxon>Shewanellaceae</taxon>
        <taxon>Shewanella</taxon>
    </lineage>
</organism>
<dbReference type="InterPro" id="IPR036388">
    <property type="entry name" value="WH-like_DNA-bd_sf"/>
</dbReference>
<evidence type="ECO:0000313" key="9">
    <source>
        <dbReference type="Proteomes" id="UP000282060"/>
    </source>
</evidence>
<dbReference type="OrthoDB" id="9797134at2"/>
<dbReference type="InterPro" id="IPR013249">
    <property type="entry name" value="RNA_pol_sigma70_r4_t2"/>
</dbReference>
<evidence type="ECO:0000259" key="7">
    <source>
        <dbReference type="Pfam" id="PF08281"/>
    </source>
</evidence>
<sequence>MKEPNLTPNENNTMPCLMEAWLQHQSPLSFWLKSQTRDDSLAQDILHDVFIRAMDQKQAFCDIRNTKAWLFRVAGNLLVDHARKQQVLPMVEDVELKESESYLTDKYVIDKDVVDKLANCLPRVLNELPPQDCEIIEACDIHGMPQGEYATRHGLTLSATKSRLLRARLKLKQQLSNSCQVKLDENQNVCCYTPRK</sequence>
<dbReference type="InterPro" id="IPR039425">
    <property type="entry name" value="RNA_pol_sigma-70-like"/>
</dbReference>